<accession>A0ABD1NKH1</accession>
<dbReference type="EMBL" id="JBGMDY010000001">
    <property type="protein sequence ID" value="KAL2348606.1"/>
    <property type="molecule type" value="Genomic_DNA"/>
</dbReference>
<proteinExistence type="predicted"/>
<dbReference type="PANTHER" id="PTHR47512:SF2">
    <property type="entry name" value="ISOMERASE FAMILY PROTEIN, PUTATIVE-RELATED"/>
    <property type="match status" value="1"/>
</dbReference>
<comment type="caution">
    <text evidence="1">The sequence shown here is derived from an EMBL/GenBank/DDBJ whole genome shotgun (WGS) entry which is preliminary data.</text>
</comment>
<evidence type="ECO:0000313" key="1">
    <source>
        <dbReference type="EMBL" id="KAL2348606.1"/>
    </source>
</evidence>
<organism evidence="1 2">
    <name type="scientific">Flemingia macrophylla</name>
    <dbReference type="NCBI Taxonomy" id="520843"/>
    <lineage>
        <taxon>Eukaryota</taxon>
        <taxon>Viridiplantae</taxon>
        <taxon>Streptophyta</taxon>
        <taxon>Embryophyta</taxon>
        <taxon>Tracheophyta</taxon>
        <taxon>Spermatophyta</taxon>
        <taxon>Magnoliopsida</taxon>
        <taxon>eudicotyledons</taxon>
        <taxon>Gunneridae</taxon>
        <taxon>Pentapetalae</taxon>
        <taxon>rosids</taxon>
        <taxon>fabids</taxon>
        <taxon>Fabales</taxon>
        <taxon>Fabaceae</taxon>
        <taxon>Papilionoideae</taxon>
        <taxon>50 kb inversion clade</taxon>
        <taxon>NPAAA clade</taxon>
        <taxon>indigoferoid/millettioid clade</taxon>
        <taxon>Phaseoleae</taxon>
        <taxon>Flemingia</taxon>
    </lineage>
</organism>
<reference evidence="1 2" key="1">
    <citation type="submission" date="2024-08" db="EMBL/GenBank/DDBJ databases">
        <title>Insights into the chromosomal genome structure of Flemingia macrophylla.</title>
        <authorList>
            <person name="Ding Y."/>
            <person name="Zhao Y."/>
            <person name="Bi W."/>
            <person name="Wu M."/>
            <person name="Zhao G."/>
            <person name="Gong Y."/>
            <person name="Li W."/>
            <person name="Zhang P."/>
        </authorList>
    </citation>
    <scope>NUCLEOTIDE SEQUENCE [LARGE SCALE GENOMIC DNA]</scope>
    <source>
        <strain evidence="1">DYQJB</strain>
        <tissue evidence="1">Leaf</tissue>
    </source>
</reference>
<dbReference type="AlphaFoldDB" id="A0ABD1NKH1"/>
<evidence type="ECO:0000313" key="2">
    <source>
        <dbReference type="Proteomes" id="UP001603857"/>
    </source>
</evidence>
<gene>
    <name evidence="1" type="ORF">Fmac_002606</name>
</gene>
<dbReference type="PANTHER" id="PTHR47512">
    <property type="entry name" value="EXPRESSED PROTEIN"/>
    <property type="match status" value="1"/>
</dbReference>
<keyword evidence="2" id="KW-1185">Reference proteome</keyword>
<name>A0ABD1NKH1_9FABA</name>
<dbReference type="Proteomes" id="UP001603857">
    <property type="component" value="Unassembled WGS sequence"/>
</dbReference>
<sequence>MLLTLPVTPAVCEFSFLPHTVKISIFSSPELAQRKSICLSFAEMIEDSEKNVSKSESWGHQEDQSALIDITNDSPIVGLANGATVETPLAMKRGSRVKNTPGSGEALLRPQVKTLLLKVEEDVELSIMCSLETMPSKPQILNLSGFPSPLIPQVSLKH</sequence>
<protein>
    <submittedName>
        <fullName evidence="1">Uncharacterized protein</fullName>
    </submittedName>
</protein>